<dbReference type="Proteomes" id="UP001589943">
    <property type="component" value="Unassembled WGS sequence"/>
</dbReference>
<feature type="domain" description="NadR/Ttd14 AAA" evidence="1">
    <location>
        <begin position="4"/>
        <end position="156"/>
    </location>
</feature>
<dbReference type="Pfam" id="PF13521">
    <property type="entry name" value="AAA_28"/>
    <property type="match status" value="1"/>
</dbReference>
<dbReference type="InterPro" id="IPR052735">
    <property type="entry name" value="NAD_biosynth-regulator"/>
</dbReference>
<keyword evidence="3" id="KW-1185">Reference proteome</keyword>
<dbReference type="InterPro" id="IPR038727">
    <property type="entry name" value="NadR/Ttd14_AAA_dom"/>
</dbReference>
<gene>
    <name evidence="2" type="ORF">ACFFF7_12935</name>
</gene>
<sequence length="171" mass="18607">MITVCFHGAESTGKSVLAARLSAELGIPWVPEYGRTYCEQHGTDLAMADLLAIASGEAAEIARAAACDPPLLLLDTDQLMTAAWAQKLFGQIPDSLLSYPKADLYLHFAADVPWVEDGTRFFGADAERNAFDAMARAVLERSGVHWRNIAGSWGQREAQVRDALAKFIDIP</sequence>
<evidence type="ECO:0000313" key="2">
    <source>
        <dbReference type="EMBL" id="MFC0590322.1"/>
    </source>
</evidence>
<protein>
    <submittedName>
        <fullName evidence="2">AAA family ATPase</fullName>
    </submittedName>
</protein>
<reference evidence="2 3" key="1">
    <citation type="submission" date="2024-09" db="EMBL/GenBank/DDBJ databases">
        <authorList>
            <person name="Sun Q."/>
            <person name="Mori K."/>
        </authorList>
    </citation>
    <scope>NUCLEOTIDE SEQUENCE [LARGE SCALE GENOMIC DNA]</scope>
    <source>
        <strain evidence="2 3">NCAIM B.02537</strain>
    </source>
</reference>
<dbReference type="RefSeq" id="WP_379481764.1">
    <property type="nucleotide sequence ID" value="NZ_JBHLTL010000006.1"/>
</dbReference>
<name>A0ABV6PLR3_9SPHN</name>
<dbReference type="PANTHER" id="PTHR37512:SF1">
    <property type="entry name" value="NADR_TTD14 AAA DOMAIN-CONTAINING PROTEIN"/>
    <property type="match status" value="1"/>
</dbReference>
<dbReference type="EMBL" id="JBHLTL010000006">
    <property type="protein sequence ID" value="MFC0590322.1"/>
    <property type="molecule type" value="Genomic_DNA"/>
</dbReference>
<comment type="caution">
    <text evidence="2">The sequence shown here is derived from an EMBL/GenBank/DDBJ whole genome shotgun (WGS) entry which is preliminary data.</text>
</comment>
<evidence type="ECO:0000313" key="3">
    <source>
        <dbReference type="Proteomes" id="UP001589943"/>
    </source>
</evidence>
<proteinExistence type="predicted"/>
<organism evidence="2 3">
    <name type="scientific">Novosphingobium aquiterrae</name>
    <dbReference type="NCBI Taxonomy" id="624388"/>
    <lineage>
        <taxon>Bacteria</taxon>
        <taxon>Pseudomonadati</taxon>
        <taxon>Pseudomonadota</taxon>
        <taxon>Alphaproteobacteria</taxon>
        <taxon>Sphingomonadales</taxon>
        <taxon>Sphingomonadaceae</taxon>
        <taxon>Novosphingobium</taxon>
    </lineage>
</organism>
<dbReference type="SUPFAM" id="SSF52540">
    <property type="entry name" value="P-loop containing nucleoside triphosphate hydrolases"/>
    <property type="match status" value="1"/>
</dbReference>
<dbReference type="InterPro" id="IPR027417">
    <property type="entry name" value="P-loop_NTPase"/>
</dbReference>
<dbReference type="Gene3D" id="3.40.50.300">
    <property type="entry name" value="P-loop containing nucleotide triphosphate hydrolases"/>
    <property type="match status" value="1"/>
</dbReference>
<evidence type="ECO:0000259" key="1">
    <source>
        <dbReference type="Pfam" id="PF13521"/>
    </source>
</evidence>
<dbReference type="PANTHER" id="PTHR37512">
    <property type="entry name" value="TRIFUNCTIONAL NAD BIOSYNTHESIS/REGULATOR PROTEIN NADR"/>
    <property type="match status" value="1"/>
</dbReference>
<accession>A0ABV6PLR3</accession>